<gene>
    <name evidence="1" type="ORF">BWQ96_07316</name>
</gene>
<dbReference type="PANTHER" id="PTHR33528">
    <property type="entry name" value="OS07G0239500 PROTEIN"/>
    <property type="match status" value="1"/>
</dbReference>
<accession>A0A2V3ILL0</accession>
<protein>
    <submittedName>
        <fullName evidence="1">Uncharacterized protein</fullName>
    </submittedName>
</protein>
<dbReference type="EMBL" id="NBIV01000144">
    <property type="protein sequence ID" value="PXF42938.1"/>
    <property type="molecule type" value="Genomic_DNA"/>
</dbReference>
<dbReference type="OrthoDB" id="2012160at2759"/>
<sequence length="51" mass="5676">MFSNTLTFAIGVGVGIYVAQNYNIPEIKSVVARSVKFIRNLEKAARKEDES</sequence>
<comment type="caution">
    <text evidence="1">The sequence shown here is derived from an EMBL/GenBank/DDBJ whole genome shotgun (WGS) entry which is preliminary data.</text>
</comment>
<name>A0A2V3ILL0_9FLOR</name>
<dbReference type="PANTHER" id="PTHR33528:SF14">
    <property type="entry name" value="SOLUTE CARRIER FAMILY 35 MEMBER A4"/>
    <property type="match status" value="1"/>
</dbReference>
<dbReference type="Pfam" id="PF15054">
    <property type="entry name" value="DUF4535"/>
    <property type="match status" value="1"/>
</dbReference>
<proteinExistence type="predicted"/>
<dbReference type="InterPro" id="IPR027854">
    <property type="entry name" value="STMP1"/>
</dbReference>
<evidence type="ECO:0000313" key="2">
    <source>
        <dbReference type="Proteomes" id="UP000247409"/>
    </source>
</evidence>
<dbReference type="Proteomes" id="UP000247409">
    <property type="component" value="Unassembled WGS sequence"/>
</dbReference>
<keyword evidence="2" id="KW-1185">Reference proteome</keyword>
<organism evidence="1 2">
    <name type="scientific">Gracilariopsis chorda</name>
    <dbReference type="NCBI Taxonomy" id="448386"/>
    <lineage>
        <taxon>Eukaryota</taxon>
        <taxon>Rhodophyta</taxon>
        <taxon>Florideophyceae</taxon>
        <taxon>Rhodymeniophycidae</taxon>
        <taxon>Gracilariales</taxon>
        <taxon>Gracilariaceae</taxon>
        <taxon>Gracilariopsis</taxon>
    </lineage>
</organism>
<dbReference type="AlphaFoldDB" id="A0A2V3ILL0"/>
<reference evidence="1 2" key="1">
    <citation type="journal article" date="2018" name="Mol. Biol. Evol.">
        <title>Analysis of the draft genome of the red seaweed Gracilariopsis chorda provides insights into genome size evolution in Rhodophyta.</title>
        <authorList>
            <person name="Lee J."/>
            <person name="Yang E.C."/>
            <person name="Graf L."/>
            <person name="Yang J.H."/>
            <person name="Qiu H."/>
            <person name="Zel Zion U."/>
            <person name="Chan C.X."/>
            <person name="Stephens T.G."/>
            <person name="Weber A.P.M."/>
            <person name="Boo G.H."/>
            <person name="Boo S.M."/>
            <person name="Kim K.M."/>
            <person name="Shin Y."/>
            <person name="Jung M."/>
            <person name="Lee S.J."/>
            <person name="Yim H.S."/>
            <person name="Lee J.H."/>
            <person name="Bhattacharya D."/>
            <person name="Yoon H.S."/>
        </authorList>
    </citation>
    <scope>NUCLEOTIDE SEQUENCE [LARGE SCALE GENOMIC DNA]</scope>
    <source>
        <strain evidence="1 2">SKKU-2015</strain>
        <tissue evidence="1">Whole body</tissue>
    </source>
</reference>
<evidence type="ECO:0000313" key="1">
    <source>
        <dbReference type="EMBL" id="PXF42938.1"/>
    </source>
</evidence>